<evidence type="ECO:0000256" key="1">
    <source>
        <dbReference type="ARBA" id="ARBA00004479"/>
    </source>
</evidence>
<comment type="subcellular location">
    <subcellularLocation>
        <location evidence="1">Membrane</location>
        <topology evidence="1">Single-pass type I membrane protein</topology>
    </subcellularLocation>
</comment>
<dbReference type="InterPro" id="IPR013106">
    <property type="entry name" value="Ig_V-set"/>
</dbReference>
<evidence type="ECO:0000313" key="11">
    <source>
        <dbReference type="Proteomes" id="UP000563060"/>
    </source>
</evidence>
<dbReference type="PROSITE" id="PS50835">
    <property type="entry name" value="IG_LIKE"/>
    <property type="match status" value="6"/>
</dbReference>
<evidence type="ECO:0000256" key="7">
    <source>
        <dbReference type="ARBA" id="ARBA00023157"/>
    </source>
</evidence>
<proteinExistence type="predicted"/>
<name>A0A7L3YS07_FREGA</name>
<dbReference type="SUPFAM" id="SSF48726">
    <property type="entry name" value="Immunoglobulin"/>
    <property type="match status" value="6"/>
</dbReference>
<comment type="caution">
    <text evidence="10">The sequence shown here is derived from an EMBL/GenBank/DDBJ whole genome shotgun (WGS) entry which is preliminary data.</text>
</comment>
<feature type="domain" description="Ig-like" evidence="9">
    <location>
        <begin position="658"/>
        <end position="767"/>
    </location>
</feature>
<dbReference type="GO" id="GO:0016020">
    <property type="term" value="C:membrane"/>
    <property type="evidence" value="ECO:0007669"/>
    <property type="project" value="UniProtKB-SubCell"/>
</dbReference>
<dbReference type="InterPro" id="IPR007110">
    <property type="entry name" value="Ig-like_dom"/>
</dbReference>
<dbReference type="Proteomes" id="UP000563060">
    <property type="component" value="Unassembled WGS sequence"/>
</dbReference>
<accession>A0A7L3YS07</accession>
<feature type="non-terminal residue" evidence="10">
    <location>
        <position position="1"/>
    </location>
</feature>
<evidence type="ECO:0000259" key="9">
    <source>
        <dbReference type="PROSITE" id="PS50835"/>
    </source>
</evidence>
<gene>
    <name evidence="10" type="primary">Cd101</name>
    <name evidence="10" type="ORF">FREGRA_R11288</name>
</gene>
<organism evidence="10 11">
    <name type="scientific">Fregetta grallaria</name>
    <name type="common">White-bellied storm-petrel</name>
    <name type="synonym">Procellaria grallaria</name>
    <dbReference type="NCBI Taxonomy" id="79628"/>
    <lineage>
        <taxon>Eukaryota</taxon>
        <taxon>Metazoa</taxon>
        <taxon>Chordata</taxon>
        <taxon>Craniata</taxon>
        <taxon>Vertebrata</taxon>
        <taxon>Euteleostomi</taxon>
        <taxon>Archelosauria</taxon>
        <taxon>Archosauria</taxon>
        <taxon>Dinosauria</taxon>
        <taxon>Saurischia</taxon>
        <taxon>Theropoda</taxon>
        <taxon>Coelurosauria</taxon>
        <taxon>Aves</taxon>
        <taxon>Neognathae</taxon>
        <taxon>Neoaves</taxon>
        <taxon>Aequornithes</taxon>
        <taxon>Procellariiformes</taxon>
        <taxon>Hydrobatidae</taxon>
        <taxon>Fregetta</taxon>
    </lineage>
</organism>
<feature type="non-terminal residue" evidence="10">
    <location>
        <position position="797"/>
    </location>
</feature>
<keyword evidence="8" id="KW-0393">Immunoglobulin domain</keyword>
<dbReference type="Gene3D" id="2.60.40.10">
    <property type="entry name" value="Immunoglobulins"/>
    <property type="match status" value="6"/>
</dbReference>
<evidence type="ECO:0000313" key="10">
    <source>
        <dbReference type="EMBL" id="NXW04267.1"/>
    </source>
</evidence>
<keyword evidence="5" id="KW-1133">Transmembrane helix</keyword>
<dbReference type="SMART" id="SM00409">
    <property type="entry name" value="IG"/>
    <property type="match status" value="6"/>
</dbReference>
<feature type="domain" description="Ig-like" evidence="9">
    <location>
        <begin position="7"/>
        <end position="127"/>
    </location>
</feature>
<keyword evidence="7" id="KW-1015">Disulfide bond</keyword>
<dbReference type="Pfam" id="PF07686">
    <property type="entry name" value="V-set"/>
    <property type="match status" value="3"/>
</dbReference>
<dbReference type="InterPro" id="IPR036179">
    <property type="entry name" value="Ig-like_dom_sf"/>
</dbReference>
<dbReference type="InterPro" id="IPR003599">
    <property type="entry name" value="Ig_sub"/>
</dbReference>
<keyword evidence="11" id="KW-1185">Reference proteome</keyword>
<keyword evidence="3" id="KW-0732">Signal</keyword>
<evidence type="ECO:0000256" key="4">
    <source>
        <dbReference type="ARBA" id="ARBA00022737"/>
    </source>
</evidence>
<evidence type="ECO:0000256" key="2">
    <source>
        <dbReference type="ARBA" id="ARBA00022692"/>
    </source>
</evidence>
<evidence type="ECO:0000256" key="6">
    <source>
        <dbReference type="ARBA" id="ARBA00023136"/>
    </source>
</evidence>
<dbReference type="InterPro" id="IPR051102">
    <property type="entry name" value="IgSF_V-set/TM_domain"/>
</dbReference>
<feature type="domain" description="Ig-like" evidence="9">
    <location>
        <begin position="270"/>
        <end position="384"/>
    </location>
</feature>
<dbReference type="InterPro" id="IPR013783">
    <property type="entry name" value="Ig-like_fold"/>
</dbReference>
<sequence length="797" mass="87914">AGLSTGQRVVTVQKGPLYRVRGSHITLWCKVSGYQGPAEQNFQWSIYLPSAPEREVQIVSTVDPSFPYAIYTQRVRSRGIYVERVQGDAVLLHITELQDRDAGEYECHTPNTDERYFGSYSAKMNLSVIADTLSASMEPQVLTRAEGDAVELTCEVSKSTAQHTHLSVGWYRLQGAGESHAEEVLTLSKDFVLRPGPSYAQRFLAGDVRLNKVGNTTYKLSIGGVEPSDRGQLYCEAAEWIEDPDKTWKDISRKQTGRTLLAVMSQGRDLSVDITASETSLSEGDTLQLNCMVGVQKSSSRHFQVLWLLNGVEVARVDPHGVLIWEEEYEERAKLRQLQAFKQSNMVYVLTVYEVGLKDNGTYHCSVSEVKTPGDFHSIQTNLSSGIQVNVKLTGYRMRLSVSTSTPQVTVGDALILLCEVQGATSPVSVQWWHLPPQHPSPRVPVATMEQDGTLSLGSAYRDSGTRGSLRLEKASSGTFTLVIPNTLDEGDGGQYGCEATEWSRGQSWTEEGETAVTVSSMAGLGLHTTLRSRIATVTYGQSFELICQVSASYTLEEVPVSVGWLFQSSPPTGHYHELVRVLPSGTVAWGAAQPHFQGKAQLTKADTSFRLRIHSAAAAEEGTYQCEVEVWRRNTLTQGQPAATTRSNAVGIKVVLPESKLQVSTKESSVEIAGDADTAIECRIAFAQDNSQFSITWYLLPPPPADATPLKIVRANYSSILEYGAEFSSPAQKSRFLSQRVSSNVFWLRILSANPRDQGRYYCVVEEWLWLVDGWYKLGEGASGRTTLEFKLPGEQ</sequence>
<dbReference type="PANTHER" id="PTHR12207">
    <property type="entry name" value="V-SET AND TRANSMEMBRANE DOMAIN-CONTAINING PROTEIN"/>
    <property type="match status" value="1"/>
</dbReference>
<reference evidence="10 11" key="1">
    <citation type="submission" date="2019-09" db="EMBL/GenBank/DDBJ databases">
        <title>Bird 10,000 Genomes (B10K) Project - Family phase.</title>
        <authorList>
            <person name="Zhang G."/>
        </authorList>
    </citation>
    <scope>NUCLEOTIDE SEQUENCE [LARGE SCALE GENOMIC DNA]</scope>
    <source>
        <strain evidence="10">B10K-DU-006-09</strain>
        <tissue evidence="10">Muscle</tissue>
    </source>
</reference>
<feature type="domain" description="Ig-like" evidence="9">
    <location>
        <begin position="146"/>
        <end position="252"/>
    </location>
</feature>
<keyword evidence="6" id="KW-0472">Membrane</keyword>
<dbReference type="FunFam" id="2.60.40.10:FF:000191">
    <property type="entry name" value="Immunoglobulin superfamily member 3"/>
    <property type="match status" value="1"/>
</dbReference>
<dbReference type="CDD" id="cd00099">
    <property type="entry name" value="IgV"/>
    <property type="match status" value="1"/>
</dbReference>
<dbReference type="EMBL" id="VZZT01000668">
    <property type="protein sequence ID" value="NXW04267.1"/>
    <property type="molecule type" value="Genomic_DNA"/>
</dbReference>
<protein>
    <submittedName>
        <fullName evidence="10">IGSF2 protein</fullName>
    </submittedName>
</protein>
<evidence type="ECO:0000256" key="3">
    <source>
        <dbReference type="ARBA" id="ARBA00022729"/>
    </source>
</evidence>
<dbReference type="AlphaFoldDB" id="A0A7L3YS07"/>
<evidence type="ECO:0000256" key="8">
    <source>
        <dbReference type="ARBA" id="ARBA00023319"/>
    </source>
</evidence>
<keyword evidence="4" id="KW-0677">Repeat</keyword>
<evidence type="ECO:0000256" key="5">
    <source>
        <dbReference type="ARBA" id="ARBA00022989"/>
    </source>
</evidence>
<feature type="domain" description="Ig-like" evidence="9">
    <location>
        <begin position="398"/>
        <end position="518"/>
    </location>
</feature>
<dbReference type="FunFam" id="2.60.40.10:FF:000491">
    <property type="entry name" value="Immunoglobulin superfamily, member 3"/>
    <property type="match status" value="1"/>
</dbReference>
<keyword evidence="2" id="KW-0812">Transmembrane</keyword>
<dbReference type="SMART" id="SM00406">
    <property type="entry name" value="IGv"/>
    <property type="match status" value="3"/>
</dbReference>
<feature type="domain" description="Ig-like" evidence="9">
    <location>
        <begin position="541"/>
        <end position="638"/>
    </location>
</feature>
<dbReference type="PANTHER" id="PTHR12207:SF32">
    <property type="entry name" value="IG-LIKE DOMAIN-CONTAINING PROTEIN"/>
    <property type="match status" value="1"/>
</dbReference>